<reference evidence="2" key="2">
    <citation type="journal article" date="2015" name="Data Brief">
        <title>Shoot transcriptome of the giant reed, Arundo donax.</title>
        <authorList>
            <person name="Barrero R.A."/>
            <person name="Guerrero F.D."/>
            <person name="Moolhuijzen P."/>
            <person name="Goolsby J.A."/>
            <person name="Tidwell J."/>
            <person name="Bellgard S.E."/>
            <person name="Bellgard M.I."/>
        </authorList>
    </citation>
    <scope>NUCLEOTIDE SEQUENCE</scope>
    <source>
        <tissue evidence="2">Shoot tissue taken approximately 20 cm above the soil surface</tissue>
    </source>
</reference>
<name>A0A0A9EDW4_ARUDO</name>
<organism evidence="2">
    <name type="scientific">Arundo donax</name>
    <name type="common">Giant reed</name>
    <name type="synonym">Donax arundinaceus</name>
    <dbReference type="NCBI Taxonomy" id="35708"/>
    <lineage>
        <taxon>Eukaryota</taxon>
        <taxon>Viridiplantae</taxon>
        <taxon>Streptophyta</taxon>
        <taxon>Embryophyta</taxon>
        <taxon>Tracheophyta</taxon>
        <taxon>Spermatophyta</taxon>
        <taxon>Magnoliopsida</taxon>
        <taxon>Liliopsida</taxon>
        <taxon>Poales</taxon>
        <taxon>Poaceae</taxon>
        <taxon>PACMAD clade</taxon>
        <taxon>Arundinoideae</taxon>
        <taxon>Arundineae</taxon>
        <taxon>Arundo</taxon>
    </lineage>
</organism>
<sequence>MLTAVEAASTYGRRSCARTSTAGMASSTTASTTACIGAALRRARRRTTPRRASCSARWTGSRLTSPAPATCAGRGSRWPTCASSRR</sequence>
<protein>
    <submittedName>
        <fullName evidence="2">Uncharacterized protein</fullName>
    </submittedName>
</protein>
<evidence type="ECO:0000313" key="2">
    <source>
        <dbReference type="EMBL" id="JAD96060.1"/>
    </source>
</evidence>
<reference evidence="2" key="1">
    <citation type="submission" date="2014-09" db="EMBL/GenBank/DDBJ databases">
        <authorList>
            <person name="Magalhaes I.L.F."/>
            <person name="Oliveira U."/>
            <person name="Santos F.R."/>
            <person name="Vidigal T.H.D.A."/>
            <person name="Brescovit A.D."/>
            <person name="Santos A.J."/>
        </authorList>
    </citation>
    <scope>NUCLEOTIDE SEQUENCE</scope>
    <source>
        <tissue evidence="2">Shoot tissue taken approximately 20 cm above the soil surface</tissue>
    </source>
</reference>
<dbReference type="EMBL" id="GBRH01201835">
    <property type="protein sequence ID" value="JAD96060.1"/>
    <property type="molecule type" value="Transcribed_RNA"/>
</dbReference>
<evidence type="ECO:0000256" key="1">
    <source>
        <dbReference type="SAM" id="MobiDB-lite"/>
    </source>
</evidence>
<proteinExistence type="predicted"/>
<dbReference type="AlphaFoldDB" id="A0A0A9EDW4"/>
<feature type="region of interest" description="Disordered" evidence="1">
    <location>
        <begin position="41"/>
        <end position="86"/>
    </location>
</feature>
<accession>A0A0A9EDW4</accession>